<dbReference type="RefSeq" id="XP_040668481.1">
    <property type="nucleotide sequence ID" value="XM_040812533.1"/>
</dbReference>
<feature type="compositionally biased region" description="Low complexity" evidence="1">
    <location>
        <begin position="532"/>
        <end position="541"/>
    </location>
</feature>
<dbReference type="OrthoDB" id="4207369at2759"/>
<proteinExistence type="predicted"/>
<evidence type="ECO:0000256" key="1">
    <source>
        <dbReference type="SAM" id="MobiDB-lite"/>
    </source>
</evidence>
<feature type="compositionally biased region" description="Polar residues" evidence="1">
    <location>
        <begin position="625"/>
        <end position="649"/>
    </location>
</feature>
<keyword evidence="3" id="KW-1185">Reference proteome</keyword>
<name>A0A1L9PMF6_ASPVE</name>
<feature type="region of interest" description="Disordered" evidence="1">
    <location>
        <begin position="464"/>
        <end position="659"/>
    </location>
</feature>
<feature type="compositionally biased region" description="Low complexity" evidence="1">
    <location>
        <begin position="549"/>
        <end position="558"/>
    </location>
</feature>
<feature type="compositionally biased region" description="Low complexity" evidence="1">
    <location>
        <begin position="603"/>
        <end position="614"/>
    </location>
</feature>
<organism evidence="2 3">
    <name type="scientific">Aspergillus versicolor CBS 583.65</name>
    <dbReference type="NCBI Taxonomy" id="1036611"/>
    <lineage>
        <taxon>Eukaryota</taxon>
        <taxon>Fungi</taxon>
        <taxon>Dikarya</taxon>
        <taxon>Ascomycota</taxon>
        <taxon>Pezizomycotina</taxon>
        <taxon>Eurotiomycetes</taxon>
        <taxon>Eurotiomycetidae</taxon>
        <taxon>Eurotiales</taxon>
        <taxon>Aspergillaceae</taxon>
        <taxon>Aspergillus</taxon>
        <taxon>Aspergillus subgen. Nidulantes</taxon>
    </lineage>
</organism>
<dbReference type="VEuPathDB" id="FungiDB:ASPVEDRAFT_42220"/>
<feature type="compositionally biased region" description="Acidic residues" evidence="1">
    <location>
        <begin position="344"/>
        <end position="353"/>
    </location>
</feature>
<feature type="region of interest" description="Disordered" evidence="1">
    <location>
        <begin position="322"/>
        <end position="444"/>
    </location>
</feature>
<dbReference type="STRING" id="1036611.A0A1L9PMF6"/>
<gene>
    <name evidence="2" type="ORF">ASPVEDRAFT_42220</name>
</gene>
<reference evidence="3" key="1">
    <citation type="journal article" date="2017" name="Genome Biol.">
        <title>Comparative genomics reveals high biological diversity and specific adaptations in the industrially and medically important fungal genus Aspergillus.</title>
        <authorList>
            <person name="de Vries R.P."/>
            <person name="Riley R."/>
            <person name="Wiebenga A."/>
            <person name="Aguilar-Osorio G."/>
            <person name="Amillis S."/>
            <person name="Uchima C.A."/>
            <person name="Anderluh G."/>
            <person name="Asadollahi M."/>
            <person name="Askin M."/>
            <person name="Barry K."/>
            <person name="Battaglia E."/>
            <person name="Bayram O."/>
            <person name="Benocci T."/>
            <person name="Braus-Stromeyer S.A."/>
            <person name="Caldana C."/>
            <person name="Canovas D."/>
            <person name="Cerqueira G.C."/>
            <person name="Chen F."/>
            <person name="Chen W."/>
            <person name="Choi C."/>
            <person name="Clum A."/>
            <person name="Dos Santos R.A."/>
            <person name="Damasio A.R."/>
            <person name="Diallinas G."/>
            <person name="Emri T."/>
            <person name="Fekete E."/>
            <person name="Flipphi M."/>
            <person name="Freyberg S."/>
            <person name="Gallo A."/>
            <person name="Gournas C."/>
            <person name="Habgood R."/>
            <person name="Hainaut M."/>
            <person name="Harispe M.L."/>
            <person name="Henrissat B."/>
            <person name="Hilden K.S."/>
            <person name="Hope R."/>
            <person name="Hossain A."/>
            <person name="Karabika E."/>
            <person name="Karaffa L."/>
            <person name="Karanyi Z."/>
            <person name="Krasevec N."/>
            <person name="Kuo A."/>
            <person name="Kusch H."/>
            <person name="LaButti K."/>
            <person name="Lagendijk E.L."/>
            <person name="Lapidus A."/>
            <person name="Levasseur A."/>
            <person name="Lindquist E."/>
            <person name="Lipzen A."/>
            <person name="Logrieco A.F."/>
            <person name="MacCabe A."/>
            <person name="Maekelae M.R."/>
            <person name="Malavazi I."/>
            <person name="Melin P."/>
            <person name="Meyer V."/>
            <person name="Mielnichuk N."/>
            <person name="Miskei M."/>
            <person name="Molnar A.P."/>
            <person name="Mule G."/>
            <person name="Ngan C.Y."/>
            <person name="Orejas M."/>
            <person name="Orosz E."/>
            <person name="Ouedraogo J.P."/>
            <person name="Overkamp K.M."/>
            <person name="Park H.-S."/>
            <person name="Perrone G."/>
            <person name="Piumi F."/>
            <person name="Punt P.J."/>
            <person name="Ram A.F."/>
            <person name="Ramon A."/>
            <person name="Rauscher S."/>
            <person name="Record E."/>
            <person name="Riano-Pachon D.M."/>
            <person name="Robert V."/>
            <person name="Roehrig J."/>
            <person name="Ruller R."/>
            <person name="Salamov A."/>
            <person name="Salih N.S."/>
            <person name="Samson R.A."/>
            <person name="Sandor E."/>
            <person name="Sanguinetti M."/>
            <person name="Schuetze T."/>
            <person name="Sepcic K."/>
            <person name="Shelest E."/>
            <person name="Sherlock G."/>
            <person name="Sophianopoulou V."/>
            <person name="Squina F.M."/>
            <person name="Sun H."/>
            <person name="Susca A."/>
            <person name="Todd R.B."/>
            <person name="Tsang A."/>
            <person name="Unkles S.E."/>
            <person name="van de Wiele N."/>
            <person name="van Rossen-Uffink D."/>
            <person name="Oliveira J.V."/>
            <person name="Vesth T.C."/>
            <person name="Visser J."/>
            <person name="Yu J.-H."/>
            <person name="Zhou M."/>
            <person name="Andersen M.R."/>
            <person name="Archer D.B."/>
            <person name="Baker S.E."/>
            <person name="Benoit I."/>
            <person name="Brakhage A.A."/>
            <person name="Braus G.H."/>
            <person name="Fischer R."/>
            <person name="Frisvad J.C."/>
            <person name="Goldman G.H."/>
            <person name="Houbraken J."/>
            <person name="Oakley B."/>
            <person name="Pocsi I."/>
            <person name="Scazzocchio C."/>
            <person name="Seiboth B."/>
            <person name="vanKuyk P.A."/>
            <person name="Wortman J."/>
            <person name="Dyer P.S."/>
            <person name="Grigoriev I.V."/>
        </authorList>
    </citation>
    <scope>NUCLEOTIDE SEQUENCE [LARGE SCALE GENOMIC DNA]</scope>
    <source>
        <strain evidence="3">CBS 583.65</strain>
    </source>
</reference>
<dbReference type="EMBL" id="KV878129">
    <property type="protein sequence ID" value="OJJ02719.1"/>
    <property type="molecule type" value="Genomic_DNA"/>
</dbReference>
<dbReference type="AlphaFoldDB" id="A0A1L9PMF6"/>
<feature type="compositionally biased region" description="Acidic residues" evidence="1">
    <location>
        <begin position="522"/>
        <end position="531"/>
    </location>
</feature>
<sequence>MESANSLPPQLQSCHLDESQIHFTPVKSINAPRIWDRKPSTSFLARSKPRKVWKRFRSSFNSMKALQQLITPDAGSLMESDLLLEINTGRNTENCRGVKRQCLATRKSSVENEDSEASNARGRSFLETKWESEVSRKRRKLPATTNDLGEHMIVDGARTVEDDEMTEIGDAPGGTTSNTDSAVQELEETDESPTLTPDRSDIGAAYPDVLPGEPGRLPNHERGVVVNIKSLNASDQEEVGALVSQDAADGAAATDDAPDVETAADKQLASDVATIASSADNQDNMAVPVELTAEQESTLVRSALRSSLDGDDTALLNSFLSKAKAKREAKAAAEAETATVIASDPEEKEEEQVQEQKQEPESPRPQQQVFVEIPTPERRVLEALDANASSPSPRKSPSKTNERDGGTDENGSASPVARRSTRVRSLQRAAAPSSHRPTLSLRRAKGNEFVFLQRTEAQELALVTRRNTKQNKGDSVLPKYTLQTLGRDTPDSSPNSSDDNNHKKSSKPKKAVSWNDDRLVEFEGESSDDELATATTTTAKPAPKKRAASSRTSQSQTSLKTGGEKDAAAATTASPSAVPRGRRVRRLGPPKPLTTTIGSHDATSSPLSPTTGSPIAKRKKLTPKSPKTSATRTPSKVPTPVRSSTSNDEVPSLLSGGRSVKTNLLKVNAGSTPMPRRVRRA</sequence>
<dbReference type="GeneID" id="63728044"/>
<protein>
    <submittedName>
        <fullName evidence="2">Uncharacterized protein</fullName>
    </submittedName>
</protein>
<feature type="region of interest" description="Disordered" evidence="1">
    <location>
        <begin position="166"/>
        <end position="205"/>
    </location>
</feature>
<feature type="compositionally biased region" description="Low complexity" evidence="1">
    <location>
        <begin position="568"/>
        <end position="579"/>
    </location>
</feature>
<evidence type="ECO:0000313" key="3">
    <source>
        <dbReference type="Proteomes" id="UP000184073"/>
    </source>
</evidence>
<accession>A0A1L9PMF6</accession>
<evidence type="ECO:0000313" key="2">
    <source>
        <dbReference type="EMBL" id="OJJ02719.1"/>
    </source>
</evidence>
<dbReference type="Proteomes" id="UP000184073">
    <property type="component" value="Unassembled WGS sequence"/>
</dbReference>
<feature type="compositionally biased region" description="Low complexity" evidence="1">
    <location>
        <begin position="389"/>
        <end position="399"/>
    </location>
</feature>